<dbReference type="GO" id="GO:0016020">
    <property type="term" value="C:membrane"/>
    <property type="evidence" value="ECO:0007669"/>
    <property type="project" value="UniProtKB-SubCell"/>
</dbReference>
<reference evidence="13" key="1">
    <citation type="journal article" date="2014" name="Proc. Natl. Acad. Sci. U.S.A.">
        <title>Extensive sampling of basidiomycete genomes demonstrates inadequacy of the white-rot/brown-rot paradigm for wood decay fungi.</title>
        <authorList>
            <person name="Riley R."/>
            <person name="Salamov A.A."/>
            <person name="Brown D.W."/>
            <person name="Nagy L.G."/>
            <person name="Floudas D."/>
            <person name="Held B.W."/>
            <person name="Levasseur A."/>
            <person name="Lombard V."/>
            <person name="Morin E."/>
            <person name="Otillar R."/>
            <person name="Lindquist E.A."/>
            <person name="Sun H."/>
            <person name="LaButti K.M."/>
            <person name="Schmutz J."/>
            <person name="Jabbour D."/>
            <person name="Luo H."/>
            <person name="Baker S.E."/>
            <person name="Pisabarro A.G."/>
            <person name="Walton J.D."/>
            <person name="Blanchette R.A."/>
            <person name="Henrissat B."/>
            <person name="Martin F."/>
            <person name="Cullen D."/>
            <person name="Hibbett D.S."/>
            <person name="Grigoriev I.V."/>
        </authorList>
    </citation>
    <scope>NUCLEOTIDE SEQUENCE [LARGE SCALE GENOMIC DNA]</scope>
    <source>
        <strain evidence="13">CBS 339.88</strain>
    </source>
</reference>
<dbReference type="InterPro" id="IPR027417">
    <property type="entry name" value="P-loop_NTPase"/>
</dbReference>
<evidence type="ECO:0000256" key="1">
    <source>
        <dbReference type="ARBA" id="ARBA00004141"/>
    </source>
</evidence>
<feature type="transmembrane region" description="Helical" evidence="9">
    <location>
        <begin position="1137"/>
        <end position="1156"/>
    </location>
</feature>
<dbReference type="GO" id="GO:0016887">
    <property type="term" value="F:ATP hydrolysis activity"/>
    <property type="evidence" value="ECO:0007669"/>
    <property type="project" value="InterPro"/>
</dbReference>
<dbReference type="InterPro" id="IPR003439">
    <property type="entry name" value="ABC_transporter-like_ATP-bd"/>
</dbReference>
<dbReference type="SMART" id="SM00382">
    <property type="entry name" value="AAA"/>
    <property type="match status" value="2"/>
</dbReference>
<evidence type="ECO:0000313" key="13">
    <source>
        <dbReference type="Proteomes" id="UP000027222"/>
    </source>
</evidence>
<evidence type="ECO:0008006" key="14">
    <source>
        <dbReference type="Google" id="ProtNLM"/>
    </source>
</evidence>
<keyword evidence="4" id="KW-0677">Repeat</keyword>
<dbReference type="Proteomes" id="UP000027222">
    <property type="component" value="Unassembled WGS sequence"/>
</dbReference>
<dbReference type="InterPro" id="IPR011527">
    <property type="entry name" value="ABC1_TM_dom"/>
</dbReference>
<dbReference type="PROSITE" id="PS50929">
    <property type="entry name" value="ABC_TM1F"/>
    <property type="match status" value="2"/>
</dbReference>
<evidence type="ECO:0000256" key="6">
    <source>
        <dbReference type="ARBA" id="ARBA00022840"/>
    </source>
</evidence>
<dbReference type="CDD" id="cd18596">
    <property type="entry name" value="ABC_6TM_VMR1_D1_like"/>
    <property type="match status" value="1"/>
</dbReference>
<dbReference type="PROSITE" id="PS50893">
    <property type="entry name" value="ABC_TRANSPORTER_2"/>
    <property type="match status" value="2"/>
</dbReference>
<evidence type="ECO:0000256" key="5">
    <source>
        <dbReference type="ARBA" id="ARBA00022741"/>
    </source>
</evidence>
<dbReference type="SUPFAM" id="SSF90123">
    <property type="entry name" value="ABC transporter transmembrane region"/>
    <property type="match status" value="2"/>
</dbReference>
<dbReference type="HOGENOM" id="CLU_000604_27_6_1"/>
<evidence type="ECO:0000313" key="12">
    <source>
        <dbReference type="EMBL" id="KDR83062.1"/>
    </source>
</evidence>
<dbReference type="InterPro" id="IPR017871">
    <property type="entry name" value="ABC_transporter-like_CS"/>
</dbReference>
<dbReference type="Pfam" id="PF00005">
    <property type="entry name" value="ABC_tran"/>
    <property type="match status" value="2"/>
</dbReference>
<keyword evidence="5" id="KW-0547">Nucleotide-binding</keyword>
<keyword evidence="6" id="KW-0067">ATP-binding</keyword>
<dbReference type="InterPro" id="IPR003593">
    <property type="entry name" value="AAA+_ATPase"/>
</dbReference>
<feature type="transmembrane region" description="Helical" evidence="9">
    <location>
        <begin position="1105"/>
        <end position="1125"/>
    </location>
</feature>
<evidence type="ECO:0000256" key="7">
    <source>
        <dbReference type="ARBA" id="ARBA00022989"/>
    </source>
</evidence>
<evidence type="ECO:0000256" key="9">
    <source>
        <dbReference type="SAM" id="Phobius"/>
    </source>
</evidence>
<evidence type="ECO:0000256" key="3">
    <source>
        <dbReference type="ARBA" id="ARBA00022692"/>
    </source>
</evidence>
<dbReference type="GO" id="GO:0140359">
    <property type="term" value="F:ABC-type transporter activity"/>
    <property type="evidence" value="ECO:0007669"/>
    <property type="project" value="InterPro"/>
</dbReference>
<dbReference type="FunFam" id="3.40.50.300:FF:000838">
    <property type="entry name" value="ABC multidrug transporter (Eurofung)"/>
    <property type="match status" value="1"/>
</dbReference>
<feature type="transmembrane region" description="Helical" evidence="9">
    <location>
        <begin position="397"/>
        <end position="418"/>
    </location>
</feature>
<dbReference type="FunFam" id="1.20.1560.10:FF:000013">
    <property type="entry name" value="ABC transporter C family member 2"/>
    <property type="match status" value="1"/>
</dbReference>
<protein>
    <recommendedName>
        <fullName evidence="14">P-loop containing nucleoside triphosphate hydrolase protein</fullName>
    </recommendedName>
</protein>
<keyword evidence="3 9" id="KW-0812">Transmembrane</keyword>
<dbReference type="InterPro" id="IPR036640">
    <property type="entry name" value="ABC1_TM_sf"/>
</dbReference>
<feature type="transmembrane region" description="Helical" evidence="9">
    <location>
        <begin position="275"/>
        <end position="298"/>
    </location>
</feature>
<evidence type="ECO:0000256" key="8">
    <source>
        <dbReference type="ARBA" id="ARBA00023136"/>
    </source>
</evidence>
<dbReference type="SUPFAM" id="SSF52540">
    <property type="entry name" value="P-loop containing nucleoside triphosphate hydrolases"/>
    <property type="match status" value="2"/>
</dbReference>
<feature type="transmembrane region" description="Helical" evidence="9">
    <location>
        <begin position="877"/>
        <end position="900"/>
    </location>
</feature>
<feature type="transmembrane region" description="Helical" evidence="9">
    <location>
        <begin position="373"/>
        <end position="391"/>
    </location>
</feature>
<feature type="transmembrane region" description="Helical" evidence="9">
    <location>
        <begin position="920"/>
        <end position="943"/>
    </location>
</feature>
<dbReference type="PANTHER" id="PTHR24223">
    <property type="entry name" value="ATP-BINDING CASSETTE SUB-FAMILY C"/>
    <property type="match status" value="1"/>
</dbReference>
<dbReference type="CDD" id="cd03250">
    <property type="entry name" value="ABCC_MRP_domain1"/>
    <property type="match status" value="1"/>
</dbReference>
<feature type="transmembrane region" description="Helical" evidence="9">
    <location>
        <begin position="1056"/>
        <end position="1075"/>
    </location>
</feature>
<evidence type="ECO:0000259" key="11">
    <source>
        <dbReference type="PROSITE" id="PS50929"/>
    </source>
</evidence>
<organism evidence="12 13">
    <name type="scientific">Galerina marginata (strain CBS 339.88)</name>
    <dbReference type="NCBI Taxonomy" id="685588"/>
    <lineage>
        <taxon>Eukaryota</taxon>
        <taxon>Fungi</taxon>
        <taxon>Dikarya</taxon>
        <taxon>Basidiomycota</taxon>
        <taxon>Agaricomycotina</taxon>
        <taxon>Agaricomycetes</taxon>
        <taxon>Agaricomycetidae</taxon>
        <taxon>Agaricales</taxon>
        <taxon>Agaricineae</taxon>
        <taxon>Strophariaceae</taxon>
        <taxon>Galerina</taxon>
    </lineage>
</organism>
<feature type="transmembrane region" description="Helical" evidence="9">
    <location>
        <begin position="122"/>
        <end position="141"/>
    </location>
</feature>
<proteinExistence type="predicted"/>
<keyword evidence="2" id="KW-0813">Transport</keyword>
<sequence length="1453" mass="159954">MGFVRWQGDLVALSFNTARLAGCLALTALSLTSVFSTGECKPDLLWTDVFQSKSVAQISMATTYFYTALLSVGSLAGGSWSRRFMSHNDFVLLTLFGVFAYRDVWPLATYTEVPVDGCEGRILWFKISILTFIAFVVPLFVPRQYVPIDHENPMEIPNPEQTASIFSLIFFGYLDPVIFEAYRVPHLSHTRLPPLADYDYAKHLTEKAFPHLDTLRGAKRRHLFFGILRTFPREFLGMSTIIVLQAVSNFASPIALNRILASFESDKPVDYIRPWFWVLCLFLARIAMSLCFQGYGFIGTIVVARTQAILTELIFEHSLRIRFKAEQCRETDSGHGKAKAGTKAALKREDNLVGKINTMVAVDVGNIVSAKDFLMVVIQGPLELIFAAVFLYKLLGWSAIVGFSSILLLLPIPGYMGGKIQAIHQSRMKKTDARVQLATETIGVLRMVKMFGWENITRDTLNVKREGELTWLWKDKAVSLKIGICSFIIPIFTMLVTYGTYTFVMGEALSASKVFSTMAVFEIVRGLLRRTSFLFNLSVKGKVSLDRVSQFLLETELLDSFSHDIDPVSTAGDSKIADGIGFNNAEFAWSKVTVSGTESPPSRSFRLRSDGLVAFKKGSINLIVGPTGSGKTSVLMALLGEMHFIPSGMDSAYNLPRAGGIAYAAQESWVQNATIKDNILFGSPYNEERYNKVIHQCALTHDLELFDAGDETEVSEKGLTLSGGQKARVTLARAVYSLAEIVLLDDILAALDVHTSKWIVNECLQGDLIRGRTVLLVTHNVALASPIANHIISVGLDGTIREVGSDITIALANDSVLANEIQHIEEAADLQKVVIDAPTREVPKINGKLIVAEEIAIGHVSGKAYKLFLNGLGANPVVFLALWMGGLALMHSGSMLAVWFLGYWCSQYEIQKPADVKASYYLSIYSLILFGSAILYSLAMLTYNYGTQRTSRKIHYQLVDSILRSTLRWLDETPASRILSRWTQDIASVDDSVTHSFGMVVDLAISMVVKLGGPVLLTPDLLLPGILIAGLGIYLGNVYLKAQMSCRREQSNGRSLVLAHFGAAFSGMVSIRAYGAQEAFKNESLKQIDHYTKVSRASYDLNRWIGIRIDLLGAVFTATLASYLLISNRLNAANSGFSLTMALEFCGVILWLVRFYNQFEVESNSLERIQSYLEIEHEPNATDAGKPPAAWPRSGELQVESLSARYSATGPDVLHDLSFHVKSGERVGIVGRTGSGKSSLTLSLLRCIITSGVVYFDGLSTSKINLEDLRSNITIIPQVPELLSGTLRRNLDPFEQNDDAGLNSALRSAGLFSLQIDGNENEAKLSLDGEIASGGGNLSVGQRQVIALARAIVRNSKLLILDEGVFTYNHQTDSVIQSSLRKELGSDVTVLTVAHRLQTVMDADKIMVLDDGRMVEFDTPKALLGKKGGHFKRLVDESGEKDTLYALAEKKSS</sequence>
<feature type="domain" description="ABC transmembrane type-1" evidence="11">
    <location>
        <begin position="243"/>
        <end position="540"/>
    </location>
</feature>
<dbReference type="Gene3D" id="1.20.1560.10">
    <property type="entry name" value="ABC transporter type 1, transmembrane domain"/>
    <property type="match status" value="2"/>
</dbReference>
<comment type="subcellular location">
    <subcellularLocation>
        <location evidence="1">Membrane</location>
        <topology evidence="1">Multi-pass membrane protein</topology>
    </subcellularLocation>
</comment>
<feature type="domain" description="ABC transmembrane type-1" evidence="11">
    <location>
        <begin position="882"/>
        <end position="1160"/>
    </location>
</feature>
<dbReference type="SMR" id="A0A067TL54"/>
<dbReference type="CDD" id="cd03244">
    <property type="entry name" value="ABCC_MRP_domain2"/>
    <property type="match status" value="1"/>
</dbReference>
<feature type="transmembrane region" description="Helical" evidence="9">
    <location>
        <begin position="60"/>
        <end position="78"/>
    </location>
</feature>
<dbReference type="CDD" id="cd18604">
    <property type="entry name" value="ABC_6TM_VMR1_D2_like"/>
    <property type="match status" value="1"/>
</dbReference>
<evidence type="ECO:0000256" key="4">
    <source>
        <dbReference type="ARBA" id="ARBA00022737"/>
    </source>
</evidence>
<dbReference type="EMBL" id="KL142369">
    <property type="protein sequence ID" value="KDR83062.1"/>
    <property type="molecule type" value="Genomic_DNA"/>
</dbReference>
<dbReference type="GO" id="GO:0005524">
    <property type="term" value="F:ATP binding"/>
    <property type="evidence" value="ECO:0007669"/>
    <property type="project" value="UniProtKB-KW"/>
</dbReference>
<keyword evidence="7 9" id="KW-1133">Transmembrane helix</keyword>
<feature type="domain" description="ABC transporter" evidence="10">
    <location>
        <begin position="1197"/>
        <end position="1436"/>
    </location>
</feature>
<dbReference type="InterPro" id="IPR050173">
    <property type="entry name" value="ABC_transporter_C-like"/>
</dbReference>
<feature type="transmembrane region" description="Helical" evidence="9">
    <location>
        <begin position="90"/>
        <end position="110"/>
    </location>
</feature>
<dbReference type="PANTHER" id="PTHR24223:SF356">
    <property type="entry name" value="ATP-BINDING CASSETTE TRANSPORTER ABC4"/>
    <property type="match status" value="1"/>
</dbReference>
<dbReference type="OrthoDB" id="6500128at2759"/>
<evidence type="ECO:0000256" key="2">
    <source>
        <dbReference type="ARBA" id="ARBA00022448"/>
    </source>
</evidence>
<evidence type="ECO:0000259" key="10">
    <source>
        <dbReference type="PROSITE" id="PS50893"/>
    </source>
</evidence>
<feature type="transmembrane region" description="Helical" evidence="9">
    <location>
        <begin position="482"/>
        <end position="504"/>
    </location>
</feature>
<dbReference type="PROSITE" id="PS00211">
    <property type="entry name" value="ABC_TRANSPORTER_1"/>
    <property type="match status" value="2"/>
</dbReference>
<name>A0A067TL54_GALM3</name>
<feature type="transmembrane region" description="Helical" evidence="9">
    <location>
        <begin position="235"/>
        <end position="255"/>
    </location>
</feature>
<dbReference type="Gene3D" id="3.40.50.300">
    <property type="entry name" value="P-loop containing nucleotide triphosphate hydrolases"/>
    <property type="match status" value="2"/>
</dbReference>
<accession>A0A067TL54</accession>
<dbReference type="Pfam" id="PF00664">
    <property type="entry name" value="ABC_membrane"/>
    <property type="match status" value="2"/>
</dbReference>
<keyword evidence="13" id="KW-1185">Reference proteome</keyword>
<feature type="domain" description="ABC transporter" evidence="10">
    <location>
        <begin position="580"/>
        <end position="821"/>
    </location>
</feature>
<feature type="transmembrane region" description="Helical" evidence="9">
    <location>
        <begin position="1021"/>
        <end position="1040"/>
    </location>
</feature>
<dbReference type="STRING" id="685588.A0A067TL54"/>
<gene>
    <name evidence="12" type="ORF">GALMADRAFT_57261</name>
</gene>
<keyword evidence="8 9" id="KW-0472">Membrane</keyword>